<keyword evidence="10" id="KW-1185">Reference proteome</keyword>
<dbReference type="SUPFAM" id="SSF54695">
    <property type="entry name" value="POZ domain"/>
    <property type="match status" value="1"/>
</dbReference>
<reference evidence="9 10" key="1">
    <citation type="submission" date="2021-06" db="EMBL/GenBank/DDBJ databases">
        <title>Caerostris darwini draft genome.</title>
        <authorList>
            <person name="Kono N."/>
            <person name="Arakawa K."/>
        </authorList>
    </citation>
    <scope>NUCLEOTIDE SEQUENCE [LARGE SCALE GENOMIC DNA]</scope>
</reference>
<dbReference type="PANTHER" id="PTHR24412">
    <property type="entry name" value="KELCH PROTEIN"/>
    <property type="match status" value="1"/>
</dbReference>
<dbReference type="InterPro" id="IPR011333">
    <property type="entry name" value="SKP1/BTB/POZ_sf"/>
</dbReference>
<dbReference type="InterPro" id="IPR015915">
    <property type="entry name" value="Kelch-typ_b-propeller"/>
</dbReference>
<feature type="domain" description="BTB" evidence="8">
    <location>
        <begin position="22"/>
        <end position="89"/>
    </location>
</feature>
<keyword evidence="4" id="KW-0677">Repeat</keyword>
<dbReference type="SMART" id="SM00225">
    <property type="entry name" value="BTB"/>
    <property type="match status" value="1"/>
</dbReference>
<dbReference type="FunFam" id="1.25.40.420:FF:000001">
    <property type="entry name" value="Kelch-like family member 12"/>
    <property type="match status" value="1"/>
</dbReference>
<evidence type="ECO:0000256" key="2">
    <source>
        <dbReference type="ARBA" id="ARBA00013699"/>
    </source>
</evidence>
<accession>A0AAV4N064</accession>
<dbReference type="EMBL" id="BPLQ01001079">
    <property type="protein sequence ID" value="GIX78167.1"/>
    <property type="molecule type" value="Genomic_DNA"/>
</dbReference>
<evidence type="ECO:0000256" key="5">
    <source>
        <dbReference type="ARBA" id="ARBA00022786"/>
    </source>
</evidence>
<dbReference type="InterPro" id="IPR000210">
    <property type="entry name" value="BTB/POZ_dom"/>
</dbReference>
<sequence>MTECNKLRLVTFKDLLDSQELVNITLETEDGGQQKAHLEILAAISPYFRRMIGTSKNNAWETISVPGTSKDTLAEIVNYIYTGQVSLREERVKPLIDAAELLVVPGVVKLCKQFLASNISVSNCIGRFNFATSYQYADLKGKALTFILANFEDVYKSNESFIELQIDDLVSILSSDLLNVNDEETVYWAMLKWVEADPNTRVYHLSNALRCVRIGLCSFKFFEDHIWTNELISRNEDCHGVLYQASQLFADLQNGDSPQIVFDLHHPFLRPRVPNEIIFVMGGWSAGSATNLMETFDYKTQRWFLSLNSDSVPRAYHGMIWHQGKVYVIGGFDGNQCFNSMRCFDPVTHLWEEKGCMYVQRCYVSVAAVGEFVYALGGYDGHRRNKSCEKYDSVKNQWSFIANMHNIRSDASADSLEGKIYVVGGFNGTQVLDSAECYNPRTNEWTLIPNMNTPRSGVKTVAFRGYLFAIGGFNGSNRLATVERYDKVTKMWTFVAPMLGPRSNFATAVINDLLYVIGGFNGLSTIASAELYEPVTNSWNTVTDLNLNRSALAACKVSNISTAHEYSFIGSVELQEAVSNV</sequence>
<dbReference type="Proteomes" id="UP001054837">
    <property type="component" value="Unassembled WGS sequence"/>
</dbReference>
<comment type="caution">
    <text evidence="9">The sequence shown here is derived from an EMBL/GenBank/DDBJ whole genome shotgun (WGS) entry which is preliminary data.</text>
</comment>
<evidence type="ECO:0000256" key="6">
    <source>
        <dbReference type="ARBA" id="ARBA00023203"/>
    </source>
</evidence>
<dbReference type="AlphaFoldDB" id="A0AAV4N064"/>
<dbReference type="Pfam" id="PF07707">
    <property type="entry name" value="BACK"/>
    <property type="match status" value="1"/>
</dbReference>
<protein>
    <recommendedName>
        <fullName evidence="2">Kelch-like protein diablo</fullName>
    </recommendedName>
</protein>
<evidence type="ECO:0000256" key="1">
    <source>
        <dbReference type="ARBA" id="ARBA00004906"/>
    </source>
</evidence>
<dbReference type="InterPro" id="IPR011705">
    <property type="entry name" value="BACK"/>
</dbReference>
<comment type="function">
    <text evidence="7">Probable substrate-specific adapter of an E3 ubiquitin-protein ligase complex which mediates the ubiquitination and subsequent proteasomal degradation of target proteins. May have a role in synapse differentiation and growth.</text>
</comment>
<dbReference type="Gene3D" id="2.120.10.80">
    <property type="entry name" value="Kelch-type beta propeller"/>
    <property type="match status" value="2"/>
</dbReference>
<dbReference type="Gene3D" id="3.30.710.10">
    <property type="entry name" value="Potassium Channel Kv1.1, Chain A"/>
    <property type="match status" value="1"/>
</dbReference>
<organism evidence="9 10">
    <name type="scientific">Caerostris darwini</name>
    <dbReference type="NCBI Taxonomy" id="1538125"/>
    <lineage>
        <taxon>Eukaryota</taxon>
        <taxon>Metazoa</taxon>
        <taxon>Ecdysozoa</taxon>
        <taxon>Arthropoda</taxon>
        <taxon>Chelicerata</taxon>
        <taxon>Arachnida</taxon>
        <taxon>Araneae</taxon>
        <taxon>Araneomorphae</taxon>
        <taxon>Entelegynae</taxon>
        <taxon>Araneoidea</taxon>
        <taxon>Araneidae</taxon>
        <taxon>Caerostris</taxon>
    </lineage>
</organism>
<keyword evidence="6" id="KW-0009">Actin-binding</keyword>
<dbReference type="PROSITE" id="PS50097">
    <property type="entry name" value="BTB"/>
    <property type="match status" value="1"/>
</dbReference>
<dbReference type="Gene3D" id="1.25.40.420">
    <property type="match status" value="1"/>
</dbReference>
<dbReference type="SUPFAM" id="SSF117281">
    <property type="entry name" value="Kelch motif"/>
    <property type="match status" value="1"/>
</dbReference>
<dbReference type="InterPro" id="IPR017096">
    <property type="entry name" value="BTB-kelch_protein"/>
</dbReference>
<evidence type="ECO:0000313" key="9">
    <source>
        <dbReference type="EMBL" id="GIX78167.1"/>
    </source>
</evidence>
<comment type="pathway">
    <text evidence="1">Protein modification; protein ubiquitination.</text>
</comment>
<proteinExistence type="predicted"/>
<dbReference type="Pfam" id="PF00651">
    <property type="entry name" value="BTB"/>
    <property type="match status" value="1"/>
</dbReference>
<gene>
    <name evidence="9" type="primary">KLHL10</name>
    <name evidence="9" type="ORF">CDAR_508852</name>
</gene>
<dbReference type="SMART" id="SM00875">
    <property type="entry name" value="BACK"/>
    <property type="match status" value="1"/>
</dbReference>
<dbReference type="GO" id="GO:0003779">
    <property type="term" value="F:actin binding"/>
    <property type="evidence" value="ECO:0007669"/>
    <property type="project" value="UniProtKB-KW"/>
</dbReference>
<evidence type="ECO:0000256" key="7">
    <source>
        <dbReference type="ARBA" id="ARBA00043912"/>
    </source>
</evidence>
<dbReference type="InterPro" id="IPR006652">
    <property type="entry name" value="Kelch_1"/>
</dbReference>
<dbReference type="Pfam" id="PF24681">
    <property type="entry name" value="Kelch_KLHDC2_KLHL20_DRC7"/>
    <property type="match status" value="1"/>
</dbReference>
<dbReference type="PRINTS" id="PR00501">
    <property type="entry name" value="KELCHREPEAT"/>
</dbReference>
<dbReference type="SMART" id="SM00612">
    <property type="entry name" value="Kelch"/>
    <property type="match status" value="6"/>
</dbReference>
<name>A0AAV4N064_9ARAC</name>
<evidence type="ECO:0000259" key="8">
    <source>
        <dbReference type="PROSITE" id="PS50097"/>
    </source>
</evidence>
<evidence type="ECO:0000313" key="10">
    <source>
        <dbReference type="Proteomes" id="UP001054837"/>
    </source>
</evidence>
<evidence type="ECO:0000256" key="4">
    <source>
        <dbReference type="ARBA" id="ARBA00022737"/>
    </source>
</evidence>
<dbReference type="Pfam" id="PF01344">
    <property type="entry name" value="Kelch_1"/>
    <property type="match status" value="1"/>
</dbReference>
<keyword evidence="3" id="KW-0880">Kelch repeat</keyword>
<dbReference type="PIRSF" id="PIRSF037037">
    <property type="entry name" value="Kelch-like_protein_gigaxonin"/>
    <property type="match status" value="1"/>
</dbReference>
<keyword evidence="5" id="KW-0833">Ubl conjugation pathway</keyword>
<dbReference type="PANTHER" id="PTHR24412:SF172">
    <property type="entry name" value="KELCH-LIKE PROTEIN 10"/>
    <property type="match status" value="1"/>
</dbReference>
<evidence type="ECO:0000256" key="3">
    <source>
        <dbReference type="ARBA" id="ARBA00022441"/>
    </source>
</evidence>